<evidence type="ECO:0000259" key="2">
    <source>
        <dbReference type="PROSITE" id="PS51394"/>
    </source>
</evidence>
<dbReference type="InterPro" id="IPR011989">
    <property type="entry name" value="ARM-like"/>
</dbReference>
<protein>
    <submittedName>
        <fullName evidence="4">Phospholipase A-2-activating protein</fullName>
    </submittedName>
</protein>
<evidence type="ECO:0000313" key="5">
    <source>
        <dbReference type="Proteomes" id="UP001054837"/>
    </source>
</evidence>
<dbReference type="Gene3D" id="1.25.10.10">
    <property type="entry name" value="Leucine-rich Repeat Variant"/>
    <property type="match status" value="1"/>
</dbReference>
<dbReference type="EMBL" id="BPLQ01013033">
    <property type="protein sequence ID" value="GIY69319.1"/>
    <property type="molecule type" value="Genomic_DNA"/>
</dbReference>
<dbReference type="Pfam" id="PF09070">
    <property type="entry name" value="PFU"/>
    <property type="match status" value="1"/>
</dbReference>
<dbReference type="Gene3D" id="3.10.20.870">
    <property type="entry name" value="PFU (PLAA family ubiquitin binding), C-terminal domain"/>
    <property type="match status" value="1"/>
</dbReference>
<sequence>MDVEMALCKEMDQLEVDPDYKKLKKDIEVFMQIDDVNYRMAFNKDDNVYDVAMGFITKHALNPDYLDEIMIFVEKNIGYTKPIAFDEYFLFKEYHVDFNVDFNALKEKFIDVTKLVPEGQRLSYEDIKEILLLVNVPEDVTYRQFQLLDAVLSWADDFLSPALELFSVALQIPSVRRRMCYEVLIHLIQILDKTKSKTNTFLVVKILCNLFHFGEGKELMINFQEKICQVVKNAITSHEDVHDIVSKLHLNYTLAACKGFESKFCLRISKAILTTQHLKTYNTDQNSCVYIEKFTRFIELPLL</sequence>
<dbReference type="GO" id="GO:0005737">
    <property type="term" value="C:cytoplasm"/>
    <property type="evidence" value="ECO:0007669"/>
    <property type="project" value="UniProtKB-SubCell"/>
</dbReference>
<reference evidence="4 5" key="1">
    <citation type="submission" date="2021-06" db="EMBL/GenBank/DDBJ databases">
        <title>Caerostris darwini draft genome.</title>
        <authorList>
            <person name="Kono N."/>
            <person name="Arakawa K."/>
        </authorList>
    </citation>
    <scope>NUCLEOTIDE SEQUENCE [LARGE SCALE GENOMIC DNA]</scope>
</reference>
<comment type="caution">
    <text evidence="4">The sequence shown here is derived from an EMBL/GenBank/DDBJ whole genome shotgun (WGS) entry which is preliminary data.</text>
</comment>
<organism evidence="4 5">
    <name type="scientific">Caerostris darwini</name>
    <dbReference type="NCBI Taxonomy" id="1538125"/>
    <lineage>
        <taxon>Eukaryota</taxon>
        <taxon>Metazoa</taxon>
        <taxon>Ecdysozoa</taxon>
        <taxon>Arthropoda</taxon>
        <taxon>Chelicerata</taxon>
        <taxon>Arachnida</taxon>
        <taxon>Araneae</taxon>
        <taxon>Araneomorphae</taxon>
        <taxon>Entelegynae</taxon>
        <taxon>Araneoidea</taxon>
        <taxon>Araneidae</taxon>
        <taxon>Caerostris</taxon>
    </lineage>
</organism>
<feature type="domain" description="PUL" evidence="3">
    <location>
        <begin position="87"/>
        <end position="303"/>
    </location>
</feature>
<evidence type="ECO:0000259" key="3">
    <source>
        <dbReference type="PROSITE" id="PS51396"/>
    </source>
</evidence>
<dbReference type="InterPro" id="IPR015155">
    <property type="entry name" value="PFU"/>
</dbReference>
<dbReference type="PROSITE" id="PS51396">
    <property type="entry name" value="PUL"/>
    <property type="match status" value="1"/>
</dbReference>
<proteinExistence type="predicted"/>
<keyword evidence="5" id="KW-1185">Reference proteome</keyword>
<evidence type="ECO:0000256" key="1">
    <source>
        <dbReference type="ARBA" id="ARBA00004496"/>
    </source>
</evidence>
<dbReference type="Proteomes" id="UP001054837">
    <property type="component" value="Unassembled WGS sequence"/>
</dbReference>
<comment type="subcellular location">
    <subcellularLocation>
        <location evidence="1">Cytoplasm</location>
    </subcellularLocation>
</comment>
<feature type="domain" description="PFU" evidence="2">
    <location>
        <begin position="1"/>
        <end position="87"/>
    </location>
</feature>
<name>A0AAV4VI79_9ARAC</name>
<dbReference type="InterPro" id="IPR013535">
    <property type="entry name" value="PUL_dom"/>
</dbReference>
<gene>
    <name evidence="4" type="primary">Plaa</name>
    <name evidence="4" type="ORF">CDAR_121222</name>
</gene>
<dbReference type="Pfam" id="PF08324">
    <property type="entry name" value="PUL"/>
    <property type="match status" value="1"/>
</dbReference>
<evidence type="ECO:0000313" key="4">
    <source>
        <dbReference type="EMBL" id="GIY69319.1"/>
    </source>
</evidence>
<dbReference type="PROSITE" id="PS51394">
    <property type="entry name" value="PFU"/>
    <property type="match status" value="1"/>
</dbReference>
<dbReference type="InterPro" id="IPR038122">
    <property type="entry name" value="PFU_sf"/>
</dbReference>
<accession>A0AAV4VI79</accession>
<dbReference type="AlphaFoldDB" id="A0AAV4VI79"/>